<dbReference type="OrthoDB" id="7875217at2"/>
<sequence length="146" mass="17234">MKNWETLKKEIYFEDGSFRDIYVFDTNKEDWRRWANFVNENFTVQFFNGRTLKTEDRLNVDDLLLYFTNPADFTEVNKASILFGDLNINCLLFWEAEMESDINPKNVQSLDDHQAIVGYMQSVAKVLNKKVILTLEATKELVFIEV</sequence>
<accession>A0A5C8JHR8</accession>
<protein>
    <submittedName>
        <fullName evidence="1">Uncharacterized protein</fullName>
    </submittedName>
</protein>
<dbReference type="AlphaFoldDB" id="A0A5C8JHR8"/>
<proteinExistence type="predicted"/>
<keyword evidence="2" id="KW-1185">Reference proteome</keyword>
<reference evidence="1 2" key="1">
    <citation type="submission" date="2019-08" db="EMBL/GenBank/DDBJ databases">
        <authorList>
            <person name="Shi S."/>
        </authorList>
    </citation>
    <scope>NUCLEOTIDE SEQUENCE [LARGE SCALE GENOMIC DNA]</scope>
    <source>
        <strain evidence="1 2">GY10130</strain>
    </source>
</reference>
<organism evidence="1 2">
    <name type="scientific">Pontibacter qinzhouensis</name>
    <dbReference type="NCBI Taxonomy" id="2603253"/>
    <lineage>
        <taxon>Bacteria</taxon>
        <taxon>Pseudomonadati</taxon>
        <taxon>Bacteroidota</taxon>
        <taxon>Cytophagia</taxon>
        <taxon>Cytophagales</taxon>
        <taxon>Hymenobacteraceae</taxon>
        <taxon>Pontibacter</taxon>
    </lineage>
</organism>
<dbReference type="Proteomes" id="UP000321926">
    <property type="component" value="Unassembled WGS sequence"/>
</dbReference>
<name>A0A5C8JHR8_9BACT</name>
<dbReference type="EMBL" id="VRTY01000068">
    <property type="protein sequence ID" value="TXK36901.1"/>
    <property type="molecule type" value="Genomic_DNA"/>
</dbReference>
<evidence type="ECO:0000313" key="1">
    <source>
        <dbReference type="EMBL" id="TXK36901.1"/>
    </source>
</evidence>
<evidence type="ECO:0000313" key="2">
    <source>
        <dbReference type="Proteomes" id="UP000321926"/>
    </source>
</evidence>
<gene>
    <name evidence="1" type="ORF">FVR03_16550</name>
</gene>
<dbReference type="RefSeq" id="WP_147922871.1">
    <property type="nucleotide sequence ID" value="NZ_VRTY01000068.1"/>
</dbReference>
<comment type="caution">
    <text evidence="1">The sequence shown here is derived from an EMBL/GenBank/DDBJ whole genome shotgun (WGS) entry which is preliminary data.</text>
</comment>